<proteinExistence type="predicted"/>
<accession>A0ACC5ZZL4</accession>
<dbReference type="Proteomes" id="UP001203036">
    <property type="component" value="Unassembled WGS sequence"/>
</dbReference>
<sequence length="332" mass="36448">MLKKTTRVALLGSVAALAFSTAHAQTNDPSESNIDTEACVTLAERLASDVDVDAEVRTEVEDVIATGDVTQCQVLFTAWEREGTVTRESLEMVGTDTVTQRMVVQQEIEVDADVAVYQPPAEVDVDTGTPEVSWSMPRQTLTIDEQAPQIIVRQGRATVNVEVPQPRVSVMFPEPEIIVTWPDSTIDMSEISPKIEVRIPEPKVTVNMPDPVIELTIGGSEPADLVELDDGRFAPKGATKEDLQPRISIQQREAKVTPNQEAKAPEIVVNRGEPKVTYEGEEPEVSVEIIGEPEIRVSPGQRDGEANVTIRSDAAEREERTRLSQEDDQISD</sequence>
<protein>
    <submittedName>
        <fullName evidence="1">Uncharacterized protein</fullName>
    </submittedName>
</protein>
<reference evidence="1" key="1">
    <citation type="submission" date="2022-06" db="EMBL/GenBank/DDBJ databases">
        <title>Lutimaribacter sp. EGI FJ00013, a novel bacterium isolated from a salt lake sediment enrichment.</title>
        <authorList>
            <person name="Gao L."/>
            <person name="Fang B.-Z."/>
            <person name="Li W.-J."/>
        </authorList>
    </citation>
    <scope>NUCLEOTIDE SEQUENCE</scope>
    <source>
        <strain evidence="1">EGI FJ00013</strain>
    </source>
</reference>
<gene>
    <name evidence="1" type="ORF">M8744_16490</name>
</gene>
<dbReference type="EMBL" id="JAMQGO010000016">
    <property type="protein sequence ID" value="MCM2563747.1"/>
    <property type="molecule type" value="Genomic_DNA"/>
</dbReference>
<organism evidence="1 2">
    <name type="scientific">Lutimaribacter degradans</name>
    <dbReference type="NCBI Taxonomy" id="2945989"/>
    <lineage>
        <taxon>Bacteria</taxon>
        <taxon>Pseudomonadati</taxon>
        <taxon>Pseudomonadota</taxon>
        <taxon>Alphaproteobacteria</taxon>
        <taxon>Rhodobacterales</taxon>
        <taxon>Roseobacteraceae</taxon>
        <taxon>Lutimaribacter</taxon>
    </lineage>
</organism>
<evidence type="ECO:0000313" key="1">
    <source>
        <dbReference type="EMBL" id="MCM2563747.1"/>
    </source>
</evidence>
<name>A0ACC5ZZL4_9RHOB</name>
<keyword evidence="2" id="KW-1185">Reference proteome</keyword>
<evidence type="ECO:0000313" key="2">
    <source>
        <dbReference type="Proteomes" id="UP001203036"/>
    </source>
</evidence>
<comment type="caution">
    <text evidence="1">The sequence shown here is derived from an EMBL/GenBank/DDBJ whole genome shotgun (WGS) entry which is preliminary data.</text>
</comment>